<keyword evidence="1" id="KW-0732">Signal</keyword>
<gene>
    <name evidence="2" type="ORF">F444_12833</name>
</gene>
<name>A0A080ZVQ4_PHYNI</name>
<proteinExistence type="predicted"/>
<comment type="caution">
    <text evidence="2">The sequence shown here is derived from an EMBL/GenBank/DDBJ whole genome shotgun (WGS) entry which is preliminary data.</text>
</comment>
<evidence type="ECO:0000256" key="1">
    <source>
        <dbReference type="SAM" id="SignalP"/>
    </source>
</evidence>
<protein>
    <recommendedName>
        <fullName evidence="4">Pectate lyase</fullName>
    </recommendedName>
</protein>
<feature type="signal peptide" evidence="1">
    <location>
        <begin position="1"/>
        <end position="19"/>
    </location>
</feature>
<organism evidence="2 3">
    <name type="scientific">Phytophthora nicotianae P1976</name>
    <dbReference type="NCBI Taxonomy" id="1317066"/>
    <lineage>
        <taxon>Eukaryota</taxon>
        <taxon>Sar</taxon>
        <taxon>Stramenopiles</taxon>
        <taxon>Oomycota</taxon>
        <taxon>Peronosporomycetes</taxon>
        <taxon>Peronosporales</taxon>
        <taxon>Peronosporaceae</taxon>
        <taxon>Phytophthora</taxon>
    </lineage>
</organism>
<dbReference type="AlphaFoldDB" id="A0A080ZVQ4"/>
<sequence length="143" mass="15659">MKSSIAMIIGLMASSCGTAMSTFTVLMYTDSRFEDYVGQVAFDSTDRCYPVCTDTEAVAAFLWDGEPRGAQLIVFEDVECRGRYVAGDKKHDAEFSVVASGRKVRSFILSTTGSVTPTRGIVHSCDEKSDIVYKTYNDTASLM</sequence>
<dbReference type="Proteomes" id="UP000028582">
    <property type="component" value="Unassembled WGS sequence"/>
</dbReference>
<reference evidence="2 3" key="1">
    <citation type="submission" date="2013-11" db="EMBL/GenBank/DDBJ databases">
        <title>The Genome Sequence of Phytophthora parasitica P1976.</title>
        <authorList>
            <consortium name="The Broad Institute Genomics Platform"/>
            <person name="Russ C."/>
            <person name="Tyler B."/>
            <person name="Panabieres F."/>
            <person name="Shan W."/>
            <person name="Tripathy S."/>
            <person name="Grunwald N."/>
            <person name="Machado M."/>
            <person name="Johnson C.S."/>
            <person name="Walker B."/>
            <person name="Young S."/>
            <person name="Zeng Q."/>
            <person name="Gargeya S."/>
            <person name="Fitzgerald M."/>
            <person name="Haas B."/>
            <person name="Abouelleil A."/>
            <person name="Allen A.W."/>
            <person name="Alvarado L."/>
            <person name="Arachchi H.M."/>
            <person name="Berlin A.M."/>
            <person name="Chapman S.B."/>
            <person name="Gainer-Dewar J."/>
            <person name="Goldberg J."/>
            <person name="Griggs A."/>
            <person name="Gujja S."/>
            <person name="Hansen M."/>
            <person name="Howarth C."/>
            <person name="Imamovic A."/>
            <person name="Ireland A."/>
            <person name="Larimer J."/>
            <person name="McCowan C."/>
            <person name="Murphy C."/>
            <person name="Pearson M."/>
            <person name="Poon T.W."/>
            <person name="Priest M."/>
            <person name="Roberts A."/>
            <person name="Saif S."/>
            <person name="Shea T."/>
            <person name="Sisk P."/>
            <person name="Sykes S."/>
            <person name="Wortman J."/>
            <person name="Nusbaum C."/>
            <person name="Birren B."/>
        </authorList>
    </citation>
    <scope>NUCLEOTIDE SEQUENCE [LARGE SCALE GENOMIC DNA]</scope>
    <source>
        <strain evidence="2 3">P1976</strain>
    </source>
</reference>
<evidence type="ECO:0008006" key="4">
    <source>
        <dbReference type="Google" id="ProtNLM"/>
    </source>
</evidence>
<dbReference type="PROSITE" id="PS51257">
    <property type="entry name" value="PROKAR_LIPOPROTEIN"/>
    <property type="match status" value="1"/>
</dbReference>
<dbReference type="EMBL" id="ANJA01002280">
    <property type="protein sequence ID" value="ETO70715.1"/>
    <property type="molecule type" value="Genomic_DNA"/>
</dbReference>
<evidence type="ECO:0000313" key="2">
    <source>
        <dbReference type="EMBL" id="ETO70715.1"/>
    </source>
</evidence>
<accession>A0A080ZVQ4</accession>
<evidence type="ECO:0000313" key="3">
    <source>
        <dbReference type="Proteomes" id="UP000028582"/>
    </source>
</evidence>
<dbReference type="OrthoDB" id="104956at2759"/>
<feature type="chain" id="PRO_5001753394" description="Pectate lyase" evidence="1">
    <location>
        <begin position="20"/>
        <end position="143"/>
    </location>
</feature>